<organism evidence="3 4">
    <name type="scientific">Cnephaeus nilssonii</name>
    <name type="common">Northern bat</name>
    <name type="synonym">Eptesicus nilssonii</name>
    <dbReference type="NCBI Taxonomy" id="3371016"/>
    <lineage>
        <taxon>Eukaryota</taxon>
        <taxon>Metazoa</taxon>
        <taxon>Chordata</taxon>
        <taxon>Craniata</taxon>
        <taxon>Vertebrata</taxon>
        <taxon>Euteleostomi</taxon>
        <taxon>Mammalia</taxon>
        <taxon>Eutheria</taxon>
        <taxon>Laurasiatheria</taxon>
        <taxon>Chiroptera</taxon>
        <taxon>Yangochiroptera</taxon>
        <taxon>Vespertilionidae</taxon>
        <taxon>Cnephaeus</taxon>
    </lineage>
</organism>
<name>A0AA40IC17_CNENI</name>
<dbReference type="Gene3D" id="3.90.110.10">
    <property type="entry name" value="Lactate dehydrogenase/glycoside hydrolase, family 4, C-terminal"/>
    <property type="match status" value="1"/>
</dbReference>
<reference evidence="3" key="1">
    <citation type="submission" date="2023-06" db="EMBL/GenBank/DDBJ databases">
        <title>Reference genome for the Northern bat (Eptesicus nilssonii), a most northern bat species.</title>
        <authorList>
            <person name="Laine V.N."/>
            <person name="Pulliainen A.T."/>
            <person name="Lilley T.M."/>
        </authorList>
    </citation>
    <scope>NUCLEOTIDE SEQUENCE</scope>
    <source>
        <strain evidence="3">BLF_Eptnil</strain>
        <tissue evidence="3">Kidney</tissue>
    </source>
</reference>
<comment type="caution">
    <text evidence="3">The sequence shown here is derived from an EMBL/GenBank/DDBJ whole genome shotgun (WGS) entry which is preliminary data.</text>
</comment>
<keyword evidence="4" id="KW-1185">Reference proteome</keyword>
<dbReference type="AlphaFoldDB" id="A0AA40IC17"/>
<proteinExistence type="predicted"/>
<feature type="domain" description="Lactate/malate dehydrogenase C-terminal" evidence="2">
    <location>
        <begin position="2"/>
        <end position="65"/>
    </location>
</feature>
<feature type="region of interest" description="Disordered" evidence="1">
    <location>
        <begin position="62"/>
        <end position="92"/>
    </location>
</feature>
<sequence length="92" mass="10361">MQSTVECSFVKSQEMYCPYFSTPKLLGEKGIKKDVSSGKIILFKEKMIVVVIPELKASIKKGEELQPRKPRIPQLKPSSKGPTQLAKKRKPT</sequence>
<gene>
    <name evidence="3" type="ORF">QTO34_000787</name>
</gene>
<dbReference type="GO" id="GO:0016616">
    <property type="term" value="F:oxidoreductase activity, acting on the CH-OH group of donors, NAD or NADP as acceptor"/>
    <property type="evidence" value="ECO:0007669"/>
    <property type="project" value="InterPro"/>
</dbReference>
<dbReference type="InterPro" id="IPR015955">
    <property type="entry name" value="Lactate_DH/Glyco_Ohase_4_C"/>
</dbReference>
<evidence type="ECO:0000313" key="4">
    <source>
        <dbReference type="Proteomes" id="UP001177744"/>
    </source>
</evidence>
<dbReference type="EMBL" id="JAULJE010000001">
    <property type="protein sequence ID" value="KAK1346927.1"/>
    <property type="molecule type" value="Genomic_DNA"/>
</dbReference>
<dbReference type="Pfam" id="PF02866">
    <property type="entry name" value="Ldh_1_C"/>
    <property type="match status" value="1"/>
</dbReference>
<evidence type="ECO:0000256" key="1">
    <source>
        <dbReference type="SAM" id="MobiDB-lite"/>
    </source>
</evidence>
<evidence type="ECO:0000313" key="3">
    <source>
        <dbReference type="EMBL" id="KAK1346927.1"/>
    </source>
</evidence>
<protein>
    <recommendedName>
        <fullName evidence="2">Lactate/malate dehydrogenase C-terminal domain-containing protein</fullName>
    </recommendedName>
</protein>
<accession>A0AA40IC17</accession>
<dbReference type="Proteomes" id="UP001177744">
    <property type="component" value="Unassembled WGS sequence"/>
</dbReference>
<dbReference type="InterPro" id="IPR022383">
    <property type="entry name" value="Lactate/malate_DH_C"/>
</dbReference>
<evidence type="ECO:0000259" key="2">
    <source>
        <dbReference type="Pfam" id="PF02866"/>
    </source>
</evidence>